<feature type="transmembrane region" description="Helical" evidence="1">
    <location>
        <begin position="79"/>
        <end position="100"/>
    </location>
</feature>
<feature type="transmembrane region" description="Helical" evidence="1">
    <location>
        <begin position="140"/>
        <end position="160"/>
    </location>
</feature>
<keyword evidence="1" id="KW-1133">Transmembrane helix</keyword>
<name>A0ABM8CUG6_9NOCA</name>
<keyword evidence="3" id="KW-1185">Reference proteome</keyword>
<protein>
    <submittedName>
        <fullName evidence="2">Uncharacterized protein</fullName>
    </submittedName>
</protein>
<evidence type="ECO:0000313" key="2">
    <source>
        <dbReference type="EMBL" id="BDT98602.1"/>
    </source>
</evidence>
<dbReference type="EMBL" id="AP026978">
    <property type="protein sequence ID" value="BDT98602.1"/>
    <property type="molecule type" value="Genomic_DNA"/>
</dbReference>
<organism evidence="2 3">
    <name type="scientific">Nocardia sputorum</name>
    <dbReference type="NCBI Taxonomy" id="2984338"/>
    <lineage>
        <taxon>Bacteria</taxon>
        <taxon>Bacillati</taxon>
        <taxon>Actinomycetota</taxon>
        <taxon>Actinomycetes</taxon>
        <taxon>Mycobacteriales</taxon>
        <taxon>Nocardiaceae</taxon>
        <taxon>Nocardia</taxon>
    </lineage>
</organism>
<sequence>MAADPPPPDRPREGSSTFADLSQMAQVLGQFVAPATLLAGLLFYWGFFHARGFCGYFGIDSQVLGFSTTDYVMRSADGLFIPLAVCAVVTLAFTWGRVAIPPVVLHGALPKWVLIAGVIAGALLLLNGLSQLWFDNPLNWTIGVAPSCSIIGLLLLWGVVRTRRRQLAAGSMTAPSTTTPLEWGLVFLLVAGSFFWGATDYSLAVGIGRAQRFETETLRTAPGLTIYAEKALDLRAPGVTATACTTPDSVYRYRYDGLVLVMMAGDNLVTVPRTWSRAQGSAMVLSRSASGAMRLEFTRPATAKPPAMC</sequence>
<accession>A0ABM8CUG6</accession>
<gene>
    <name evidence="2" type="ORF">IFM12276_16310</name>
</gene>
<feature type="transmembrane region" description="Helical" evidence="1">
    <location>
        <begin position="112"/>
        <end position="134"/>
    </location>
</feature>
<keyword evidence="1" id="KW-0472">Membrane</keyword>
<evidence type="ECO:0000256" key="1">
    <source>
        <dbReference type="SAM" id="Phobius"/>
    </source>
</evidence>
<feature type="transmembrane region" description="Helical" evidence="1">
    <location>
        <begin position="181"/>
        <end position="199"/>
    </location>
</feature>
<proteinExistence type="predicted"/>
<keyword evidence="1" id="KW-0812">Transmembrane</keyword>
<reference evidence="2 3" key="1">
    <citation type="submission" date="2022-11" db="EMBL/GenBank/DDBJ databases">
        <title>Genome Sequencing of Nocardia sp. ON39_IFM12276 and assembly.</title>
        <authorList>
            <person name="Shimojima M."/>
            <person name="Toyokawa M."/>
            <person name="Uesaka K."/>
        </authorList>
    </citation>
    <scope>NUCLEOTIDE SEQUENCE [LARGE SCALE GENOMIC DNA]</scope>
    <source>
        <strain evidence="2 3">IFM 12276</strain>
    </source>
</reference>
<dbReference type="RefSeq" id="WP_281917752.1">
    <property type="nucleotide sequence ID" value="NZ_AP026976.1"/>
</dbReference>
<evidence type="ECO:0000313" key="3">
    <source>
        <dbReference type="Proteomes" id="UP001317870"/>
    </source>
</evidence>
<feature type="transmembrane region" description="Helical" evidence="1">
    <location>
        <begin position="31"/>
        <end position="59"/>
    </location>
</feature>
<dbReference type="Proteomes" id="UP001317870">
    <property type="component" value="Chromosome"/>
</dbReference>